<evidence type="ECO:0000313" key="2">
    <source>
        <dbReference type="Proteomes" id="UP001150238"/>
    </source>
</evidence>
<evidence type="ECO:0000313" key="1">
    <source>
        <dbReference type="EMBL" id="KAJ4470404.1"/>
    </source>
</evidence>
<sequence length="131" mass="15530">MDIGAQYRRYISYLNEGRVHDLSDFVHEELIYNDEPMTRADYQNYIADDFARIPDLHFDIHQLIVSDNHVASRLRFNCTPEADFRGHAPNGQKISFVEHVFYQFENGKIRQVWSLLDDRAIHAQMEKEKTN</sequence>
<dbReference type="AlphaFoldDB" id="A0A9W8ZZU6"/>
<accession>A0A9W8ZZU6</accession>
<dbReference type="GO" id="GO:0030638">
    <property type="term" value="P:polyketide metabolic process"/>
    <property type="evidence" value="ECO:0007669"/>
    <property type="project" value="InterPro"/>
</dbReference>
<dbReference type="InterPro" id="IPR032710">
    <property type="entry name" value="NTF2-like_dom_sf"/>
</dbReference>
<protein>
    <submittedName>
        <fullName evidence="1">Polyketide cyclase SnoaL-like domain-containing protein</fullName>
    </submittedName>
</protein>
<dbReference type="Gene3D" id="3.10.450.50">
    <property type="match status" value="1"/>
</dbReference>
<dbReference type="InterPro" id="IPR009959">
    <property type="entry name" value="Cyclase_SnoaL-like"/>
</dbReference>
<reference evidence="1" key="1">
    <citation type="submission" date="2022-08" db="EMBL/GenBank/DDBJ databases">
        <authorList>
            <consortium name="DOE Joint Genome Institute"/>
            <person name="Min B."/>
            <person name="Riley R."/>
            <person name="Sierra-Patev S."/>
            <person name="Naranjo-Ortiz M."/>
            <person name="Looney B."/>
            <person name="Konkel Z."/>
            <person name="Slot J.C."/>
            <person name="Sakamoto Y."/>
            <person name="Steenwyk J.L."/>
            <person name="Rokas A."/>
            <person name="Carro J."/>
            <person name="Camarero S."/>
            <person name="Ferreira P."/>
            <person name="Molpeceres G."/>
            <person name="Ruiz-Duenas F.J."/>
            <person name="Serrano A."/>
            <person name="Henrissat B."/>
            <person name="Drula E."/>
            <person name="Hughes K.W."/>
            <person name="Mata J.L."/>
            <person name="Ishikawa N.K."/>
            <person name="Vargas-Isla R."/>
            <person name="Ushijima S."/>
            <person name="Smith C.A."/>
            <person name="Ahrendt S."/>
            <person name="Andreopoulos W."/>
            <person name="He G."/>
            <person name="Labutti K."/>
            <person name="Lipzen A."/>
            <person name="Ng V."/>
            <person name="Sandor L."/>
            <person name="Barry K."/>
            <person name="Martinez A.T."/>
            <person name="Xiao Y."/>
            <person name="Gibbons J.G."/>
            <person name="Terashima K."/>
            <person name="Hibbett D.S."/>
            <person name="Grigoriev I.V."/>
        </authorList>
    </citation>
    <scope>NUCLEOTIDE SEQUENCE</scope>
    <source>
        <strain evidence="1">Sp2 HRB7682 ss15</strain>
    </source>
</reference>
<name>A0A9W8ZZU6_9AGAR</name>
<proteinExistence type="predicted"/>
<comment type="caution">
    <text evidence="1">The sequence shown here is derived from an EMBL/GenBank/DDBJ whole genome shotgun (WGS) entry which is preliminary data.</text>
</comment>
<gene>
    <name evidence="1" type="ORF">C8J55DRAFT_522803</name>
</gene>
<dbReference type="Proteomes" id="UP001150238">
    <property type="component" value="Unassembled WGS sequence"/>
</dbReference>
<dbReference type="EMBL" id="JANVFS010000032">
    <property type="protein sequence ID" value="KAJ4470404.1"/>
    <property type="molecule type" value="Genomic_DNA"/>
</dbReference>
<dbReference type="PANTHER" id="PTHR38436:SF1">
    <property type="entry name" value="ESTER CYCLASE"/>
    <property type="match status" value="1"/>
</dbReference>
<dbReference type="SUPFAM" id="SSF54427">
    <property type="entry name" value="NTF2-like"/>
    <property type="match status" value="1"/>
</dbReference>
<organism evidence="1 2">
    <name type="scientific">Lentinula lateritia</name>
    <dbReference type="NCBI Taxonomy" id="40482"/>
    <lineage>
        <taxon>Eukaryota</taxon>
        <taxon>Fungi</taxon>
        <taxon>Dikarya</taxon>
        <taxon>Basidiomycota</taxon>
        <taxon>Agaricomycotina</taxon>
        <taxon>Agaricomycetes</taxon>
        <taxon>Agaricomycetidae</taxon>
        <taxon>Agaricales</taxon>
        <taxon>Marasmiineae</taxon>
        <taxon>Omphalotaceae</taxon>
        <taxon>Lentinula</taxon>
    </lineage>
</organism>
<dbReference type="PANTHER" id="PTHR38436">
    <property type="entry name" value="POLYKETIDE CYCLASE SNOAL-LIKE DOMAIN"/>
    <property type="match status" value="1"/>
</dbReference>
<reference evidence="1" key="2">
    <citation type="journal article" date="2023" name="Proc. Natl. Acad. Sci. U.S.A.">
        <title>A global phylogenomic analysis of the shiitake genus Lentinula.</title>
        <authorList>
            <person name="Sierra-Patev S."/>
            <person name="Min B."/>
            <person name="Naranjo-Ortiz M."/>
            <person name="Looney B."/>
            <person name="Konkel Z."/>
            <person name="Slot J.C."/>
            <person name="Sakamoto Y."/>
            <person name="Steenwyk J.L."/>
            <person name="Rokas A."/>
            <person name="Carro J."/>
            <person name="Camarero S."/>
            <person name="Ferreira P."/>
            <person name="Molpeceres G."/>
            <person name="Ruiz-Duenas F.J."/>
            <person name="Serrano A."/>
            <person name="Henrissat B."/>
            <person name="Drula E."/>
            <person name="Hughes K.W."/>
            <person name="Mata J.L."/>
            <person name="Ishikawa N.K."/>
            <person name="Vargas-Isla R."/>
            <person name="Ushijima S."/>
            <person name="Smith C.A."/>
            <person name="Donoghue J."/>
            <person name="Ahrendt S."/>
            <person name="Andreopoulos W."/>
            <person name="He G."/>
            <person name="LaButti K."/>
            <person name="Lipzen A."/>
            <person name="Ng V."/>
            <person name="Riley R."/>
            <person name="Sandor L."/>
            <person name="Barry K."/>
            <person name="Martinez A.T."/>
            <person name="Xiao Y."/>
            <person name="Gibbons J.G."/>
            <person name="Terashima K."/>
            <person name="Grigoriev I.V."/>
            <person name="Hibbett D."/>
        </authorList>
    </citation>
    <scope>NUCLEOTIDE SEQUENCE</scope>
    <source>
        <strain evidence="1">Sp2 HRB7682 ss15</strain>
    </source>
</reference>
<dbReference type="Pfam" id="PF07366">
    <property type="entry name" value="SnoaL"/>
    <property type="match status" value="1"/>
</dbReference>